<dbReference type="AlphaFoldDB" id="A0A0G0UKG1"/>
<dbReference type="Proteomes" id="UP000033918">
    <property type="component" value="Unassembled WGS sequence"/>
</dbReference>
<proteinExistence type="predicted"/>
<evidence type="ECO:0000313" key="1">
    <source>
        <dbReference type="EMBL" id="KKR89278.1"/>
    </source>
</evidence>
<gene>
    <name evidence="1" type="ORF">UU38_C0001G0180</name>
</gene>
<sequence>MNKRLKGLQKKDKDKWVMSPELKKAAKSFLKNNKDVLDKAVLNLKNRPNVDDYND</sequence>
<name>A0A0G0UKG1_9BACT</name>
<reference evidence="1 2" key="1">
    <citation type="journal article" date="2015" name="Nature">
        <title>rRNA introns, odd ribosomes, and small enigmatic genomes across a large radiation of phyla.</title>
        <authorList>
            <person name="Brown C.T."/>
            <person name="Hug L.A."/>
            <person name="Thomas B.C."/>
            <person name="Sharon I."/>
            <person name="Castelle C.J."/>
            <person name="Singh A."/>
            <person name="Wilkins M.J."/>
            <person name="Williams K.H."/>
            <person name="Banfield J.F."/>
        </authorList>
    </citation>
    <scope>NUCLEOTIDE SEQUENCE [LARGE SCALE GENOMIC DNA]</scope>
</reference>
<evidence type="ECO:0000313" key="2">
    <source>
        <dbReference type="Proteomes" id="UP000033918"/>
    </source>
</evidence>
<organism evidence="1 2">
    <name type="scientific">Candidatus Wolfebacteria bacterium GW2011_GWB1_41_12</name>
    <dbReference type="NCBI Taxonomy" id="1619006"/>
    <lineage>
        <taxon>Bacteria</taxon>
        <taxon>Candidatus Wolfeibacteriota</taxon>
    </lineage>
</organism>
<accession>A0A0G0UKG1</accession>
<dbReference type="EMBL" id="LCAK01000001">
    <property type="protein sequence ID" value="KKR89278.1"/>
    <property type="molecule type" value="Genomic_DNA"/>
</dbReference>
<protein>
    <submittedName>
        <fullName evidence="1">Uncharacterized protein</fullName>
    </submittedName>
</protein>
<comment type="caution">
    <text evidence="1">The sequence shown here is derived from an EMBL/GenBank/DDBJ whole genome shotgun (WGS) entry which is preliminary data.</text>
</comment>